<dbReference type="Gene3D" id="1.10.2010.10">
    <property type="entry name" value="Crustacean CHH/MIH/GIH neurohormone"/>
    <property type="match status" value="1"/>
</dbReference>
<dbReference type="PANTHER" id="PTHR35981:SF10">
    <property type="entry name" value="PROTEIN CBG17645"/>
    <property type="match status" value="1"/>
</dbReference>
<evidence type="ECO:0000313" key="6">
    <source>
        <dbReference type="Proteomes" id="UP000835052"/>
    </source>
</evidence>
<evidence type="ECO:0000256" key="1">
    <source>
        <dbReference type="ARBA" id="ARBA00005447"/>
    </source>
</evidence>
<dbReference type="PROSITE" id="PS01250">
    <property type="entry name" value="CHH_MIH_GIH"/>
    <property type="match status" value="1"/>
</dbReference>
<keyword evidence="2 3" id="KW-1015">Disulfide bond</keyword>
<evidence type="ECO:0000256" key="3">
    <source>
        <dbReference type="PIRSR" id="PIRSR631098-51"/>
    </source>
</evidence>
<dbReference type="OrthoDB" id="6365952at2759"/>
<keyword evidence="4" id="KW-0732">Signal</keyword>
<dbReference type="Pfam" id="PF01147">
    <property type="entry name" value="Crust_neurohorm"/>
    <property type="match status" value="1"/>
</dbReference>
<dbReference type="GO" id="GO:0007623">
    <property type="term" value="P:circadian rhythm"/>
    <property type="evidence" value="ECO:0007669"/>
    <property type="project" value="TreeGrafter"/>
</dbReference>
<dbReference type="InterPro" id="IPR018251">
    <property type="entry name" value="Crust_neurhormone_CS"/>
</dbReference>
<feature type="signal peptide" evidence="4">
    <location>
        <begin position="1"/>
        <end position="19"/>
    </location>
</feature>
<accession>A0A8S1H828</accession>
<feature type="disulfide bond" evidence="3">
    <location>
        <begin position="33"/>
        <end position="71"/>
    </location>
</feature>
<keyword evidence="6" id="KW-1185">Reference proteome</keyword>
<feature type="chain" id="PRO_5035768118" evidence="4">
    <location>
        <begin position="20"/>
        <end position="100"/>
    </location>
</feature>
<feature type="disulfide bond" evidence="3">
    <location>
        <begin position="52"/>
        <end position="80"/>
    </location>
</feature>
<feature type="disulfide bond" evidence="3">
    <location>
        <begin position="49"/>
        <end position="67"/>
    </location>
</feature>
<dbReference type="AlphaFoldDB" id="A0A8S1H828"/>
<dbReference type="Proteomes" id="UP000835052">
    <property type="component" value="Unassembled WGS sequence"/>
</dbReference>
<reference evidence="5" key="1">
    <citation type="submission" date="2020-10" db="EMBL/GenBank/DDBJ databases">
        <authorList>
            <person name="Kikuchi T."/>
        </authorList>
    </citation>
    <scope>NUCLEOTIDE SEQUENCE</scope>
    <source>
        <strain evidence="5">NKZ352</strain>
    </source>
</reference>
<dbReference type="GO" id="GO:0005576">
    <property type="term" value="C:extracellular region"/>
    <property type="evidence" value="ECO:0007669"/>
    <property type="project" value="InterPro"/>
</dbReference>
<evidence type="ECO:0000256" key="4">
    <source>
        <dbReference type="SAM" id="SignalP"/>
    </source>
</evidence>
<protein>
    <submittedName>
        <fullName evidence="5">Uncharacterized protein</fullName>
    </submittedName>
</protein>
<comment type="similarity">
    <text evidence="1">Belongs to the arthropod CHH/MIH/GIH/VIH hormone family.</text>
</comment>
<dbReference type="InterPro" id="IPR035957">
    <property type="entry name" value="Crust_neurohorm_sf"/>
</dbReference>
<dbReference type="EMBL" id="CAJGYM010000020">
    <property type="protein sequence ID" value="CAD6191387.1"/>
    <property type="molecule type" value="Genomic_DNA"/>
</dbReference>
<evidence type="ECO:0000313" key="5">
    <source>
        <dbReference type="EMBL" id="CAD6191387.1"/>
    </source>
</evidence>
<dbReference type="GO" id="GO:0005184">
    <property type="term" value="F:neuropeptide hormone activity"/>
    <property type="evidence" value="ECO:0007669"/>
    <property type="project" value="InterPro"/>
</dbReference>
<sequence>MPSLNSFLLLLFAVTACSASIFLEQKDGDDKECHILKNEPIHEVMDQICDMCHELSSHSKPNMRADCRSECFSTETFRDCLRIFSPRHHAHHHAARRIRG</sequence>
<dbReference type="InterPro" id="IPR031098">
    <property type="entry name" value="Crust_neurohorm"/>
</dbReference>
<gene>
    <name evidence="5" type="ORF">CAUJ_LOCUS7306</name>
</gene>
<comment type="caution">
    <text evidence="5">The sequence shown here is derived from an EMBL/GenBank/DDBJ whole genome shotgun (WGS) entry which is preliminary data.</text>
</comment>
<evidence type="ECO:0000256" key="2">
    <source>
        <dbReference type="ARBA" id="ARBA00023157"/>
    </source>
</evidence>
<dbReference type="SUPFAM" id="SSF81778">
    <property type="entry name" value="Crustacean CHH/MIH/GIH neurohormone"/>
    <property type="match status" value="1"/>
</dbReference>
<name>A0A8S1H828_9PELO</name>
<dbReference type="PANTHER" id="PTHR35981">
    <property type="entry name" value="ION TRANSPORT PEPTIDE, ISOFORM C"/>
    <property type="match status" value="1"/>
</dbReference>
<organism evidence="5 6">
    <name type="scientific">Caenorhabditis auriculariae</name>
    <dbReference type="NCBI Taxonomy" id="2777116"/>
    <lineage>
        <taxon>Eukaryota</taxon>
        <taxon>Metazoa</taxon>
        <taxon>Ecdysozoa</taxon>
        <taxon>Nematoda</taxon>
        <taxon>Chromadorea</taxon>
        <taxon>Rhabditida</taxon>
        <taxon>Rhabditina</taxon>
        <taxon>Rhabditomorpha</taxon>
        <taxon>Rhabditoidea</taxon>
        <taxon>Rhabditidae</taxon>
        <taxon>Peloderinae</taxon>
        <taxon>Caenorhabditis</taxon>
    </lineage>
</organism>
<proteinExistence type="inferred from homology"/>